<keyword evidence="4" id="KW-0479">Metal-binding</keyword>
<organism evidence="18 19">
    <name type="scientific">Carassius auratus</name>
    <name type="common">Goldfish</name>
    <dbReference type="NCBI Taxonomy" id="7957"/>
    <lineage>
        <taxon>Eukaryota</taxon>
        <taxon>Metazoa</taxon>
        <taxon>Chordata</taxon>
        <taxon>Craniata</taxon>
        <taxon>Vertebrata</taxon>
        <taxon>Euteleostomi</taxon>
        <taxon>Actinopterygii</taxon>
        <taxon>Neopterygii</taxon>
        <taxon>Teleostei</taxon>
        <taxon>Ostariophysi</taxon>
        <taxon>Cypriniformes</taxon>
        <taxon>Cyprinidae</taxon>
        <taxon>Cyprininae</taxon>
        <taxon>Carassius</taxon>
    </lineage>
</organism>
<evidence type="ECO:0000256" key="9">
    <source>
        <dbReference type="ARBA" id="ARBA00022989"/>
    </source>
</evidence>
<dbReference type="SUPFAM" id="SSF53300">
    <property type="entry name" value="vWA-like"/>
    <property type="match status" value="1"/>
</dbReference>
<dbReference type="InterPro" id="IPR013649">
    <property type="entry name" value="Integrin_alpha_Ig-like_1"/>
</dbReference>
<dbReference type="PRINTS" id="PR00453">
    <property type="entry name" value="VWFADOMAIN"/>
</dbReference>
<dbReference type="Gene3D" id="1.20.5.930">
    <property type="entry name" value="Bicelle-embedded integrin alpha(iib) transmembrane segment"/>
    <property type="match status" value="1"/>
</dbReference>
<sequence>MNRKLYVTQTSSSTMKTLGLILFMWASLSEAFNIDTEHPLRFNGTPEDFFGYSVYQTEFGNRKQIIVGAPLEGNSTGEMYSCTADLQSCTRLQRPGSTGAQSVLFFGMSAAVSSDALTSCSPYVPHECDGNSYLNGVCYQFNSSLQTVSNFTAAYQECTKREVNLVFLFDGSSSMKQQEFEMNKRFIKDVMKKLSNSSIKFAAVQFSTDVRTVFDFNDYQTGSAEEKLMKEKHMKSLTNTHKAINYVLKILLNNVSSGADLNAQKALVIITDGDPSDNDDDNVLSKCEEQNILRYIIGVGNVDLTTLTQLASEPKRNNTFYIQDYSGLKGLLDNLQKKIYNIEGSKDAHGRDRQKELSQSGFSVVYQEDSVIVGSVGVNDWRGALYEVMGSGSEFRQTEILDPAVNKDSYMGYSTVLGMRRGVSLLFSGAPRAEHTGLVTIFTKNESTWTVMSNFKGEQIGSYFGASLSVLDVDSDGDSDFLLVGAPLFYQSQPRTEGRLYVYTLSQQDSWKTLQSTTGRFATSVASLKDLNGDGLSDVAVGAPLENEGAVYIYLGDATHGINPELAPQRILARSVLPGLQQFGVSLCGQMDMNDDNLPDIVIGTQGGIVLLNARPVMSVSAHLSFSPVEISRNYFECPGVEAFNAFNLTLCFTVTERTSSTGPLEKKMNVSLNLNVDVVRGVSRGFFDHRISSSRTLQQSFLLDSGSSCFNLPIFMLRCVADTVSPLKILMNFSQTEMSSGNSLAVLDVHSRTEEYIEVPFQRSCNSNTSCVSDLKLGLHFMNSTLVVVNQAHFTVEVTLANPGDDSFNTSIVLHYPEGLSLSKFEAVKPSRTRSSCGDRDSGATNRTTCSINLPVYRSGTTTTFLGTFRVTKWDYDWSDRMEIMITAHSDNNGNVSDTVVRGSIPVQFAVDLAISLVAEDSVTYLNFSLEDRGPKSLNITYKVENLGVKGLNVSVTLSLPCQTTHVTLTPHIFSMQEDSPVLCSQSVPQDGRCGFVCHEFPLEQFTDIRINLKAEAVFQNVKEYESKYSFYEFRRDHVFNISAELNYNTSRYNQTSTELKFNPHRSQTTVKVEFVVPPSRLLIVGTGAVGGFLFLIIILILLLKCGFFNRNRPDEFFPEGESVTVVEDSPLMNVNAKENRVSESNITEKELQS</sequence>
<feature type="repeat" description="FG-GAP" evidence="15">
    <location>
        <begin position="569"/>
        <end position="629"/>
    </location>
</feature>
<keyword evidence="7" id="KW-0106">Calcium</keyword>
<evidence type="ECO:0000256" key="10">
    <source>
        <dbReference type="ARBA" id="ARBA00023037"/>
    </source>
</evidence>
<keyword evidence="9 16" id="KW-1133">Transmembrane helix</keyword>
<keyword evidence="13 16" id="KW-0675">Receptor</keyword>
<dbReference type="Pfam" id="PF21520">
    <property type="entry name" value="ITGAX-like_Ig_3"/>
    <property type="match status" value="1"/>
</dbReference>
<feature type="transmembrane region" description="Helical" evidence="16">
    <location>
        <begin position="1083"/>
        <end position="1105"/>
    </location>
</feature>
<dbReference type="InterPro" id="IPR013517">
    <property type="entry name" value="FG-GAP"/>
</dbReference>
<evidence type="ECO:0000256" key="5">
    <source>
        <dbReference type="ARBA" id="ARBA00022729"/>
    </source>
</evidence>
<evidence type="ECO:0000256" key="11">
    <source>
        <dbReference type="ARBA" id="ARBA00023136"/>
    </source>
</evidence>
<dbReference type="InterPro" id="IPR000413">
    <property type="entry name" value="Integrin_alpha"/>
</dbReference>
<dbReference type="AlphaFoldDB" id="A0A6P6RPM7"/>
<dbReference type="Proteomes" id="UP000515129">
    <property type="component" value="Chromosome 1"/>
</dbReference>
<evidence type="ECO:0000256" key="12">
    <source>
        <dbReference type="ARBA" id="ARBA00023157"/>
    </source>
</evidence>
<keyword evidence="8 16" id="KW-0130">Cell adhesion</keyword>
<dbReference type="PROSITE" id="PS51470">
    <property type="entry name" value="FG_GAP"/>
    <property type="match status" value="3"/>
</dbReference>
<dbReference type="InterPro" id="IPR032695">
    <property type="entry name" value="Integrin_dom_sf"/>
</dbReference>
<keyword evidence="5 16" id="KW-0732">Signal</keyword>
<dbReference type="PROSITE" id="PS50234">
    <property type="entry name" value="VWFA"/>
    <property type="match status" value="1"/>
</dbReference>
<evidence type="ECO:0000256" key="1">
    <source>
        <dbReference type="ARBA" id="ARBA00004479"/>
    </source>
</evidence>
<keyword evidence="12" id="KW-1015">Disulfide bond</keyword>
<dbReference type="PANTHER" id="PTHR23220">
    <property type="entry name" value="INTEGRIN ALPHA"/>
    <property type="match status" value="1"/>
</dbReference>
<dbReference type="Gene3D" id="2.60.40.1530">
    <property type="entry name" value="ntegrin, alpha v. Chain A, domain 4"/>
    <property type="match status" value="1"/>
</dbReference>
<comment type="subcellular location">
    <subcellularLocation>
        <location evidence="1 16">Membrane</location>
        <topology evidence="1 16">Single-pass type I membrane protein</topology>
    </subcellularLocation>
</comment>
<dbReference type="InterPro" id="IPR013519">
    <property type="entry name" value="Int_alpha_beta-p"/>
</dbReference>
<evidence type="ECO:0000259" key="17">
    <source>
        <dbReference type="PROSITE" id="PS50234"/>
    </source>
</evidence>
<dbReference type="GO" id="GO:0046872">
    <property type="term" value="F:metal ion binding"/>
    <property type="evidence" value="ECO:0007669"/>
    <property type="project" value="UniProtKB-KW"/>
</dbReference>
<dbReference type="SUPFAM" id="SSF69179">
    <property type="entry name" value="Integrin domains"/>
    <property type="match status" value="2"/>
</dbReference>
<dbReference type="Gene3D" id="2.130.10.130">
    <property type="entry name" value="Integrin alpha, N-terminal"/>
    <property type="match status" value="1"/>
</dbReference>
<keyword evidence="18" id="KW-1185">Reference proteome</keyword>
<dbReference type="Gene3D" id="2.60.40.1460">
    <property type="entry name" value="Integrin domains. Chain A, domain 2"/>
    <property type="match status" value="1"/>
</dbReference>
<feature type="domain" description="VWFA" evidence="17">
    <location>
        <begin position="164"/>
        <end position="335"/>
    </location>
</feature>
<dbReference type="GO" id="GO:0009897">
    <property type="term" value="C:external side of plasma membrane"/>
    <property type="evidence" value="ECO:0007669"/>
    <property type="project" value="TreeGrafter"/>
</dbReference>
<dbReference type="SUPFAM" id="SSF69318">
    <property type="entry name" value="Integrin alpha N-terminal domain"/>
    <property type="match status" value="1"/>
</dbReference>
<dbReference type="Gene3D" id="2.60.40.1510">
    <property type="entry name" value="ntegrin, alpha v. Chain A, domain 3"/>
    <property type="match status" value="1"/>
</dbReference>
<evidence type="ECO:0000256" key="4">
    <source>
        <dbReference type="ARBA" id="ARBA00022723"/>
    </source>
</evidence>
<name>A0A6P6RPM7_CARAU</name>
<evidence type="ECO:0000256" key="15">
    <source>
        <dbReference type="PROSITE-ProRule" id="PRU00803"/>
    </source>
</evidence>
<dbReference type="GO" id="GO:0007229">
    <property type="term" value="P:integrin-mediated signaling pathway"/>
    <property type="evidence" value="ECO:0007669"/>
    <property type="project" value="UniProtKB-KW"/>
</dbReference>
<dbReference type="InterPro" id="IPR028994">
    <property type="entry name" value="Integrin_alpha_N"/>
</dbReference>
<accession>A0A6P6RPM7</accession>
<reference evidence="19" key="1">
    <citation type="submission" date="2025-08" db="UniProtKB">
        <authorList>
            <consortium name="RefSeq"/>
        </authorList>
    </citation>
    <scope>IDENTIFICATION</scope>
    <source>
        <strain evidence="19">Wakin</strain>
        <tissue evidence="19">Muscle</tissue>
    </source>
</reference>
<dbReference type="InterPro" id="IPR002035">
    <property type="entry name" value="VWF_A"/>
</dbReference>
<dbReference type="PRINTS" id="PR01185">
    <property type="entry name" value="INTEGRINA"/>
</dbReference>
<dbReference type="SMART" id="SM00191">
    <property type="entry name" value="Int_alpha"/>
    <property type="match status" value="5"/>
</dbReference>
<dbReference type="OrthoDB" id="5317514at2759"/>
<dbReference type="SMART" id="SM00327">
    <property type="entry name" value="VWA"/>
    <property type="match status" value="1"/>
</dbReference>
<feature type="chain" id="PRO_5028506680" evidence="16">
    <location>
        <begin position="32"/>
        <end position="1155"/>
    </location>
</feature>
<protein>
    <submittedName>
        <fullName evidence="19">Integrin alpha-M</fullName>
    </submittedName>
</protein>
<dbReference type="GO" id="GO:0005178">
    <property type="term" value="F:integrin binding"/>
    <property type="evidence" value="ECO:0007669"/>
    <property type="project" value="TreeGrafter"/>
</dbReference>
<dbReference type="Pfam" id="PF08441">
    <property type="entry name" value="Integrin_A_Ig_1"/>
    <property type="match status" value="1"/>
</dbReference>
<dbReference type="GO" id="GO:0008305">
    <property type="term" value="C:integrin complex"/>
    <property type="evidence" value="ECO:0007669"/>
    <property type="project" value="InterPro"/>
</dbReference>
<evidence type="ECO:0000313" key="19">
    <source>
        <dbReference type="RefSeq" id="XP_026147392.1"/>
    </source>
</evidence>
<evidence type="ECO:0000256" key="3">
    <source>
        <dbReference type="ARBA" id="ARBA00022692"/>
    </source>
</evidence>
<dbReference type="Pfam" id="PF20805">
    <property type="entry name" value="Integrin_A_Ig_2"/>
    <property type="match status" value="1"/>
</dbReference>
<dbReference type="InterPro" id="IPR048285">
    <property type="entry name" value="Integrin_alpha_Ig-like_2"/>
</dbReference>
<keyword evidence="6" id="KW-0677">Repeat</keyword>
<feature type="signal peptide" evidence="16">
    <location>
        <begin position="1"/>
        <end position="31"/>
    </location>
</feature>
<evidence type="ECO:0000256" key="6">
    <source>
        <dbReference type="ARBA" id="ARBA00022737"/>
    </source>
</evidence>
<evidence type="ECO:0000313" key="18">
    <source>
        <dbReference type="Proteomes" id="UP000515129"/>
    </source>
</evidence>
<evidence type="ECO:0000256" key="13">
    <source>
        <dbReference type="ARBA" id="ARBA00023170"/>
    </source>
</evidence>
<dbReference type="RefSeq" id="XP_026147392.1">
    <property type="nucleotide sequence ID" value="XM_026291607.1"/>
</dbReference>
<keyword evidence="14" id="KW-0325">Glycoprotein</keyword>
<evidence type="ECO:0000256" key="16">
    <source>
        <dbReference type="RuleBase" id="RU003762"/>
    </source>
</evidence>
<dbReference type="GeneID" id="113121251"/>
<dbReference type="KEGG" id="caua:113121251"/>
<dbReference type="Pfam" id="PF01839">
    <property type="entry name" value="FG-GAP"/>
    <property type="match status" value="2"/>
</dbReference>
<evidence type="ECO:0000256" key="8">
    <source>
        <dbReference type="ARBA" id="ARBA00022889"/>
    </source>
</evidence>
<comment type="similarity">
    <text evidence="2 16">Belongs to the integrin alpha chain family.</text>
</comment>
<dbReference type="Gene3D" id="3.40.50.410">
    <property type="entry name" value="von Willebrand factor, type A domain"/>
    <property type="match status" value="1"/>
</dbReference>
<dbReference type="InterPro" id="IPR036465">
    <property type="entry name" value="vWFA_dom_sf"/>
</dbReference>
<gene>
    <name evidence="19" type="primary">LOC113121251</name>
</gene>
<keyword evidence="11 16" id="KW-0472">Membrane</keyword>
<keyword evidence="3 16" id="KW-0812">Transmembrane</keyword>
<keyword evidence="10 16" id="KW-0401">Integrin</keyword>
<dbReference type="GO" id="GO:0033627">
    <property type="term" value="P:cell adhesion mediated by integrin"/>
    <property type="evidence" value="ECO:0007669"/>
    <property type="project" value="TreeGrafter"/>
</dbReference>
<evidence type="ECO:0000256" key="2">
    <source>
        <dbReference type="ARBA" id="ARBA00008054"/>
    </source>
</evidence>
<evidence type="ECO:0000256" key="7">
    <source>
        <dbReference type="ARBA" id="ARBA00022837"/>
    </source>
</evidence>
<proteinExistence type="inferred from homology"/>
<feature type="repeat" description="FG-GAP" evidence="15">
    <location>
        <begin position="450"/>
        <end position="512"/>
    </location>
</feature>
<dbReference type="GO" id="GO:0098609">
    <property type="term" value="P:cell-cell adhesion"/>
    <property type="evidence" value="ECO:0007669"/>
    <property type="project" value="TreeGrafter"/>
</dbReference>
<dbReference type="PANTHER" id="PTHR23220:SF84">
    <property type="entry name" value="INTEGRIN ALPHA-L"/>
    <property type="match status" value="1"/>
</dbReference>
<dbReference type="GO" id="GO:0007160">
    <property type="term" value="P:cell-matrix adhesion"/>
    <property type="evidence" value="ECO:0007669"/>
    <property type="project" value="TreeGrafter"/>
</dbReference>
<evidence type="ECO:0000256" key="14">
    <source>
        <dbReference type="ARBA" id="ARBA00023180"/>
    </source>
</evidence>
<dbReference type="InterPro" id="IPR048633">
    <property type="entry name" value="ITGAX-like_Ig_3"/>
</dbReference>
<feature type="repeat" description="FG-GAP" evidence="15">
    <location>
        <begin position="519"/>
        <end position="563"/>
    </location>
</feature>
<dbReference type="Pfam" id="PF00092">
    <property type="entry name" value="VWA"/>
    <property type="match status" value="1"/>
</dbReference>